<evidence type="ECO:0000313" key="2">
    <source>
        <dbReference type="Proteomes" id="UP000054217"/>
    </source>
</evidence>
<gene>
    <name evidence="1" type="ORF">M404DRAFT_932193</name>
</gene>
<dbReference type="OrthoDB" id="3183782at2759"/>
<evidence type="ECO:0000313" key="1">
    <source>
        <dbReference type="EMBL" id="KIN96422.1"/>
    </source>
</evidence>
<dbReference type="Proteomes" id="UP000054217">
    <property type="component" value="Unassembled WGS sequence"/>
</dbReference>
<dbReference type="EMBL" id="KN832047">
    <property type="protein sequence ID" value="KIN96422.1"/>
    <property type="molecule type" value="Genomic_DNA"/>
</dbReference>
<feature type="non-terminal residue" evidence="1">
    <location>
        <position position="1"/>
    </location>
</feature>
<reference evidence="2" key="2">
    <citation type="submission" date="2015-01" db="EMBL/GenBank/DDBJ databases">
        <title>Evolutionary Origins and Diversification of the Mycorrhizal Mutualists.</title>
        <authorList>
            <consortium name="DOE Joint Genome Institute"/>
            <consortium name="Mycorrhizal Genomics Consortium"/>
            <person name="Kohler A."/>
            <person name="Kuo A."/>
            <person name="Nagy L.G."/>
            <person name="Floudas D."/>
            <person name="Copeland A."/>
            <person name="Barry K.W."/>
            <person name="Cichocki N."/>
            <person name="Veneault-Fourrey C."/>
            <person name="LaButti K."/>
            <person name="Lindquist E.A."/>
            <person name="Lipzen A."/>
            <person name="Lundell T."/>
            <person name="Morin E."/>
            <person name="Murat C."/>
            <person name="Riley R."/>
            <person name="Ohm R."/>
            <person name="Sun H."/>
            <person name="Tunlid A."/>
            <person name="Henrissat B."/>
            <person name="Grigoriev I.V."/>
            <person name="Hibbett D.S."/>
            <person name="Martin F."/>
        </authorList>
    </citation>
    <scope>NUCLEOTIDE SEQUENCE [LARGE SCALE GENOMIC DNA]</scope>
    <source>
        <strain evidence="2">Marx 270</strain>
    </source>
</reference>
<keyword evidence="2" id="KW-1185">Reference proteome</keyword>
<organism evidence="1 2">
    <name type="scientific">Pisolithus tinctorius Marx 270</name>
    <dbReference type="NCBI Taxonomy" id="870435"/>
    <lineage>
        <taxon>Eukaryota</taxon>
        <taxon>Fungi</taxon>
        <taxon>Dikarya</taxon>
        <taxon>Basidiomycota</taxon>
        <taxon>Agaricomycotina</taxon>
        <taxon>Agaricomycetes</taxon>
        <taxon>Agaricomycetidae</taxon>
        <taxon>Boletales</taxon>
        <taxon>Sclerodermatineae</taxon>
        <taxon>Pisolithaceae</taxon>
        <taxon>Pisolithus</taxon>
    </lineage>
</organism>
<sequence length="90" mass="10140">EDFWLSKHSKLFNLLEHPQAHANEVISKALVDSGFIVTPFNGMATFKTLMEVFMSKEYRKTVGAESMKNFECGGQMFLANFSITIDNQSG</sequence>
<dbReference type="AlphaFoldDB" id="A0A0C3IHD4"/>
<proteinExistence type="predicted"/>
<name>A0A0C3IHD4_PISTI</name>
<dbReference type="STRING" id="870435.A0A0C3IHD4"/>
<accession>A0A0C3IHD4</accession>
<dbReference type="InParanoid" id="A0A0C3IHD4"/>
<dbReference type="HOGENOM" id="CLU_115019_3_2_1"/>
<reference evidence="1 2" key="1">
    <citation type="submission" date="2014-04" db="EMBL/GenBank/DDBJ databases">
        <authorList>
            <consortium name="DOE Joint Genome Institute"/>
            <person name="Kuo A."/>
            <person name="Kohler A."/>
            <person name="Costa M.D."/>
            <person name="Nagy L.G."/>
            <person name="Floudas D."/>
            <person name="Copeland A."/>
            <person name="Barry K.W."/>
            <person name="Cichocki N."/>
            <person name="Veneault-Fourrey C."/>
            <person name="LaButti K."/>
            <person name="Lindquist E.A."/>
            <person name="Lipzen A."/>
            <person name="Lundell T."/>
            <person name="Morin E."/>
            <person name="Murat C."/>
            <person name="Sun H."/>
            <person name="Tunlid A."/>
            <person name="Henrissat B."/>
            <person name="Grigoriev I.V."/>
            <person name="Hibbett D.S."/>
            <person name="Martin F."/>
            <person name="Nordberg H.P."/>
            <person name="Cantor M.N."/>
            <person name="Hua S.X."/>
        </authorList>
    </citation>
    <scope>NUCLEOTIDE SEQUENCE [LARGE SCALE GENOMIC DNA]</scope>
    <source>
        <strain evidence="1 2">Marx 270</strain>
    </source>
</reference>
<protein>
    <submittedName>
        <fullName evidence="1">Uncharacterized protein</fullName>
    </submittedName>
</protein>